<comment type="caution">
    <text evidence="2">The sequence shown here is derived from an EMBL/GenBank/DDBJ whole genome shotgun (WGS) entry which is preliminary data.</text>
</comment>
<sequence>MLIWALGRLAFFEPSSGLEGAGLFGFRCSWMILAVFLGWLCGSSDPIASSNEFVDSASIFDLPSRMIHPPDCMILDSSNPKASDCGSERQAQSSSRWADIAVNRDPLPSQLGLAVPSIFPADNGVQSYLLDAFGCTGENLVGCKLIRTFFVKSGSCAIFDACIIIDAMIAIGLISGIPCLDGIRLVQGLLTARSMAYWIFFALDVFGLLEFYLCYVVVHHL</sequence>
<evidence type="ECO:0000256" key="1">
    <source>
        <dbReference type="SAM" id="Phobius"/>
    </source>
</evidence>
<reference evidence="2" key="1">
    <citation type="submission" date="2023-05" db="EMBL/GenBank/DDBJ databases">
        <title>Nepenthes gracilis genome sequencing.</title>
        <authorList>
            <person name="Fukushima K."/>
        </authorList>
    </citation>
    <scope>NUCLEOTIDE SEQUENCE</scope>
    <source>
        <strain evidence="2">SING2019-196</strain>
    </source>
</reference>
<dbReference type="EMBL" id="BSYO01000035">
    <property type="protein sequence ID" value="GMH29049.1"/>
    <property type="molecule type" value="Genomic_DNA"/>
</dbReference>
<proteinExistence type="predicted"/>
<feature type="transmembrane region" description="Helical" evidence="1">
    <location>
        <begin position="20"/>
        <end position="41"/>
    </location>
</feature>
<keyword evidence="1" id="KW-0812">Transmembrane</keyword>
<evidence type="ECO:0000313" key="3">
    <source>
        <dbReference type="Proteomes" id="UP001279734"/>
    </source>
</evidence>
<feature type="transmembrane region" description="Helical" evidence="1">
    <location>
        <begin position="197"/>
        <end position="218"/>
    </location>
</feature>
<evidence type="ECO:0000313" key="2">
    <source>
        <dbReference type="EMBL" id="GMH29049.1"/>
    </source>
</evidence>
<accession>A0AAD3TH20</accession>
<dbReference type="Proteomes" id="UP001279734">
    <property type="component" value="Unassembled WGS sequence"/>
</dbReference>
<keyword evidence="3" id="KW-1185">Reference proteome</keyword>
<name>A0AAD3TH20_NEPGR</name>
<gene>
    <name evidence="2" type="ORF">Nepgr_030892</name>
</gene>
<dbReference type="AlphaFoldDB" id="A0AAD3TH20"/>
<keyword evidence="1" id="KW-0472">Membrane</keyword>
<protein>
    <submittedName>
        <fullName evidence="2">Uncharacterized protein</fullName>
    </submittedName>
</protein>
<feature type="transmembrane region" description="Helical" evidence="1">
    <location>
        <begin position="157"/>
        <end position="177"/>
    </location>
</feature>
<keyword evidence="1" id="KW-1133">Transmembrane helix</keyword>
<organism evidence="2 3">
    <name type="scientific">Nepenthes gracilis</name>
    <name type="common">Slender pitcher plant</name>
    <dbReference type="NCBI Taxonomy" id="150966"/>
    <lineage>
        <taxon>Eukaryota</taxon>
        <taxon>Viridiplantae</taxon>
        <taxon>Streptophyta</taxon>
        <taxon>Embryophyta</taxon>
        <taxon>Tracheophyta</taxon>
        <taxon>Spermatophyta</taxon>
        <taxon>Magnoliopsida</taxon>
        <taxon>eudicotyledons</taxon>
        <taxon>Gunneridae</taxon>
        <taxon>Pentapetalae</taxon>
        <taxon>Caryophyllales</taxon>
        <taxon>Nepenthaceae</taxon>
        <taxon>Nepenthes</taxon>
    </lineage>
</organism>